<sequence>MQTTIPLEKETVQVLEKLKSKYNVSSYDKLIREMLEKEMKVPKSLFGAHPKMKQFKRDKEDLHEL</sequence>
<name>A0A939C9C2_9ARCH</name>
<organism evidence="1 2">
    <name type="scientific">Candidatus Iainarchaeum sp</name>
    <dbReference type="NCBI Taxonomy" id="3101447"/>
    <lineage>
        <taxon>Archaea</taxon>
        <taxon>Candidatus Iainarchaeota</taxon>
        <taxon>Candidatus Iainarchaeia</taxon>
        <taxon>Candidatus Iainarchaeales</taxon>
        <taxon>Candidatus Iainarchaeaceae</taxon>
        <taxon>Candidatus Iainarchaeum</taxon>
    </lineage>
</organism>
<evidence type="ECO:0000313" key="2">
    <source>
        <dbReference type="Proteomes" id="UP000809243"/>
    </source>
</evidence>
<gene>
    <name evidence="1" type="ORF">JW744_05635</name>
</gene>
<dbReference type="AlphaFoldDB" id="A0A939C9C2"/>
<reference evidence="1" key="1">
    <citation type="submission" date="2021-01" db="EMBL/GenBank/DDBJ databases">
        <title>Active Sulfur Cycling in an Early Earth Analoge.</title>
        <authorList>
            <person name="Hahn C.R."/>
            <person name="Youssef N.H."/>
            <person name="Elshahed M."/>
        </authorList>
    </citation>
    <scope>NUCLEOTIDE SEQUENCE</scope>
    <source>
        <strain evidence="1">Zod_Metabat.1151</strain>
    </source>
</reference>
<evidence type="ECO:0000313" key="1">
    <source>
        <dbReference type="EMBL" id="MBN2067922.1"/>
    </source>
</evidence>
<dbReference type="EMBL" id="JAFGDB010000100">
    <property type="protein sequence ID" value="MBN2067922.1"/>
    <property type="molecule type" value="Genomic_DNA"/>
</dbReference>
<accession>A0A939C9C2</accession>
<protein>
    <submittedName>
        <fullName evidence="1">Uncharacterized protein</fullName>
    </submittedName>
</protein>
<proteinExistence type="predicted"/>
<comment type="caution">
    <text evidence="1">The sequence shown here is derived from an EMBL/GenBank/DDBJ whole genome shotgun (WGS) entry which is preliminary data.</text>
</comment>
<dbReference type="Proteomes" id="UP000809243">
    <property type="component" value="Unassembled WGS sequence"/>
</dbReference>